<feature type="coiled-coil region" evidence="6">
    <location>
        <begin position="848"/>
        <end position="891"/>
    </location>
</feature>
<evidence type="ECO:0000256" key="6">
    <source>
        <dbReference type="SAM" id="Coils"/>
    </source>
</evidence>
<evidence type="ECO:0000313" key="8">
    <source>
        <dbReference type="Proteomes" id="UP000318661"/>
    </source>
</evidence>
<protein>
    <recommendedName>
        <fullName evidence="5">UPF0182 protein E6G99_10145</fullName>
    </recommendedName>
</protein>
<dbReference type="EMBL" id="VBAJ01000259">
    <property type="protein sequence ID" value="TMJ04724.1"/>
    <property type="molecule type" value="Genomic_DNA"/>
</dbReference>
<evidence type="ECO:0000256" key="3">
    <source>
        <dbReference type="ARBA" id="ARBA00022989"/>
    </source>
</evidence>
<dbReference type="Proteomes" id="UP000318661">
    <property type="component" value="Unassembled WGS sequence"/>
</dbReference>
<feature type="transmembrane region" description="Helical" evidence="5">
    <location>
        <begin position="201"/>
        <end position="221"/>
    </location>
</feature>
<keyword evidence="1 5" id="KW-1003">Cell membrane</keyword>
<accession>A0A537L9N8</accession>
<feature type="transmembrane region" description="Helical" evidence="5">
    <location>
        <begin position="162"/>
        <end position="180"/>
    </location>
</feature>
<dbReference type="PANTHER" id="PTHR39344">
    <property type="entry name" value="UPF0182 PROTEIN SLL1060"/>
    <property type="match status" value="1"/>
</dbReference>
<organism evidence="7 8">
    <name type="scientific">Candidatus Segetimicrobium genomatis</name>
    <dbReference type="NCBI Taxonomy" id="2569760"/>
    <lineage>
        <taxon>Bacteria</taxon>
        <taxon>Bacillati</taxon>
        <taxon>Candidatus Sysuimicrobiota</taxon>
        <taxon>Candidatus Sysuimicrobiia</taxon>
        <taxon>Candidatus Sysuimicrobiales</taxon>
        <taxon>Candidatus Segetimicrobiaceae</taxon>
        <taxon>Candidatus Segetimicrobium</taxon>
    </lineage>
</organism>
<evidence type="ECO:0000256" key="5">
    <source>
        <dbReference type="HAMAP-Rule" id="MF_01600"/>
    </source>
</evidence>
<comment type="subcellular location">
    <subcellularLocation>
        <location evidence="5">Cell membrane</location>
        <topology evidence="5">Multi-pass membrane protein</topology>
    </subcellularLocation>
</comment>
<dbReference type="PANTHER" id="PTHR39344:SF1">
    <property type="entry name" value="UPF0182 PROTEIN SLL1060"/>
    <property type="match status" value="1"/>
</dbReference>
<name>A0A537L9N8_9BACT</name>
<reference evidence="7 8" key="1">
    <citation type="journal article" date="2019" name="Nat. Microbiol.">
        <title>Mediterranean grassland soil C-N compound turnover is dependent on rainfall and depth, and is mediated by genomically divergent microorganisms.</title>
        <authorList>
            <person name="Diamond S."/>
            <person name="Andeer P.F."/>
            <person name="Li Z."/>
            <person name="Crits-Christoph A."/>
            <person name="Burstein D."/>
            <person name="Anantharaman K."/>
            <person name="Lane K.R."/>
            <person name="Thomas B.C."/>
            <person name="Pan C."/>
            <person name="Northen T.R."/>
            <person name="Banfield J.F."/>
        </authorList>
    </citation>
    <scope>NUCLEOTIDE SEQUENCE [LARGE SCALE GENOMIC DNA]</scope>
    <source>
        <strain evidence="7">NP_2</strain>
    </source>
</reference>
<gene>
    <name evidence="7" type="ORF">E6G99_10145</name>
</gene>
<keyword evidence="2 5" id="KW-0812">Transmembrane</keyword>
<evidence type="ECO:0000313" key="7">
    <source>
        <dbReference type="EMBL" id="TMJ04724.1"/>
    </source>
</evidence>
<keyword evidence="3 5" id="KW-1133">Transmembrane helix</keyword>
<evidence type="ECO:0000256" key="1">
    <source>
        <dbReference type="ARBA" id="ARBA00022475"/>
    </source>
</evidence>
<feature type="transmembrane region" description="Helical" evidence="5">
    <location>
        <begin position="271"/>
        <end position="294"/>
    </location>
</feature>
<dbReference type="HAMAP" id="MF_01600">
    <property type="entry name" value="UPF0182"/>
    <property type="match status" value="1"/>
</dbReference>
<dbReference type="GO" id="GO:0005576">
    <property type="term" value="C:extracellular region"/>
    <property type="evidence" value="ECO:0007669"/>
    <property type="project" value="TreeGrafter"/>
</dbReference>
<dbReference type="AlphaFoldDB" id="A0A537L9N8"/>
<keyword evidence="6" id="KW-0175">Coiled coil</keyword>
<sequence length="894" mass="101135">MRIRIWLIAAFVVFFILVPTLARWYTDWLWFGEVGYRRVFWVPLLSRIGVTTIVAAAVLLLVWPNLRPFLRVTESKNVIDLEPGRGGRWASRRAARRVRSSGIVVGGLAAVAFITGVSASARWPMFQQFVHARPFGAVDPLFGRDIGFFAFRLPVYRFIESWMFSWLVVVFLAVAAGYYFRHASEMVQGVWTLPPGPRAHLSLLAGCVLLVRGWGFWLDVFDLEYSPRGAIVGASYTDVHAVLPALRALTILFVVCAGLMFANVRLRTFRLAALTVLVIAVAWTVGLGVVPGLVQQLRVAPNELTVETPYIRNSITATLRAFRLDHLQEGEFSADAVTPEIAARNRATIENVRLWDYRPLLSAYQQLQGLRPYYVFGDVDIDRYRLAGVQRQVMLAARELDPTRLTPQARTWVNEHLVYTHGYGLVMSPVNRVSEEGMPEFFLKDIPPTGGADLAVQRPQIYFGEHTDRYVIINTRVQELDYPRGDANVYTTYQGRGGVRLTPLRRLAFAYRFGDARLLLSSDISTQSRLLFARELLSRVRRIAPFLSYDQDPYLVVAGGGLKWIVDAYTTSDRYPYATPVSGLNYIRNSVKVVVDAYEGTVDFYLVDPSDPLAGSFAEIFPELFKPASAIPPELVPHLRYPVDLFQIQAQVYATFHMRDPRVFYNREDVWVVPTELFGNETVRVEPYYVTMRLSGEQPEFILILPFAPSGRDNMIAWMAVRNDVPHYGEIVVYRFPKDRLVFGPMQVESRINQDPVISQQLTLWNQEGSRVLRGNLLIIPMENALMYVEPLFLQAERSQLPELKRVIVASGPRIVMEETLDAAVARLLGATPRSPQPPAGAAVPQTVQELITQAAAAHRRAQQLLRQGDLAGYSREMERVGELLRQLEERSKP</sequence>
<evidence type="ECO:0000256" key="2">
    <source>
        <dbReference type="ARBA" id="ARBA00022692"/>
    </source>
</evidence>
<evidence type="ECO:0000256" key="4">
    <source>
        <dbReference type="ARBA" id="ARBA00023136"/>
    </source>
</evidence>
<comment type="caution">
    <text evidence="5">Lacks conserved residue(s) required for the propagation of feature annotation.</text>
</comment>
<dbReference type="InterPro" id="IPR005372">
    <property type="entry name" value="UPF0182"/>
</dbReference>
<comment type="similarity">
    <text evidence="5">Belongs to the UPF0182 family.</text>
</comment>
<feature type="transmembrane region" description="Helical" evidence="5">
    <location>
        <begin position="38"/>
        <end position="63"/>
    </location>
</feature>
<feature type="transmembrane region" description="Helical" evidence="5">
    <location>
        <begin position="241"/>
        <end position="264"/>
    </location>
</feature>
<proteinExistence type="inferred from homology"/>
<dbReference type="Pfam" id="PF03699">
    <property type="entry name" value="UPF0182"/>
    <property type="match status" value="1"/>
</dbReference>
<keyword evidence="4 5" id="KW-0472">Membrane</keyword>
<dbReference type="GO" id="GO:0005886">
    <property type="term" value="C:plasma membrane"/>
    <property type="evidence" value="ECO:0007669"/>
    <property type="project" value="UniProtKB-SubCell"/>
</dbReference>
<feature type="transmembrane region" description="Helical" evidence="5">
    <location>
        <begin position="102"/>
        <end position="121"/>
    </location>
</feature>
<comment type="caution">
    <text evidence="7">The sequence shown here is derived from an EMBL/GenBank/DDBJ whole genome shotgun (WGS) entry which is preliminary data.</text>
</comment>